<proteinExistence type="predicted"/>
<dbReference type="EC" id="2.1.1.-" evidence="2"/>
<dbReference type="Proteomes" id="UP001255246">
    <property type="component" value="Unassembled WGS sequence"/>
</dbReference>
<evidence type="ECO:0000256" key="1">
    <source>
        <dbReference type="ARBA" id="ARBA00022679"/>
    </source>
</evidence>
<accession>A0ABU3A7V3</accession>
<dbReference type="RefSeq" id="WP_311349822.1">
    <property type="nucleotide sequence ID" value="NZ_JAVRHR010000001.1"/>
</dbReference>
<dbReference type="GO" id="GO:0008168">
    <property type="term" value="F:methyltransferase activity"/>
    <property type="evidence" value="ECO:0007669"/>
    <property type="project" value="UniProtKB-KW"/>
</dbReference>
<dbReference type="EMBL" id="JAVRHR010000001">
    <property type="protein sequence ID" value="MDT0606263.1"/>
    <property type="molecule type" value="Genomic_DNA"/>
</dbReference>
<gene>
    <name evidence="2" type="ORF">RM706_04440</name>
</gene>
<dbReference type="PANTHER" id="PTHR43861:SF3">
    <property type="entry name" value="PUTATIVE (AFU_ORTHOLOGUE AFUA_2G14390)-RELATED"/>
    <property type="match status" value="1"/>
</dbReference>
<dbReference type="Pfam" id="PF13489">
    <property type="entry name" value="Methyltransf_23"/>
    <property type="match status" value="1"/>
</dbReference>
<sequence>MKLYLKTKDFSISNEVFELYYDEAFDMLITKPKPKSLKSYYQSEVYISHTDSKKSIVDKLYHLVKNYSLRKKLNLIESFYSAEKTVLDIGAGTADFLVVAKNAGWKTTGIEPNELAKQKASEKGIQLLPSLKEVEGEKYDVITLWHVLEHLADLEGDIERICQLLNENGTLVIAVPNFKSYDALHYGKFWAAYDVPRHLWHFSKTAIEKLFQKNHMKLVSIKPMLFDSFYVSLLSEKYKKGSQNIFKAFLTGLKSNLRAKKTKEYSSHIYILKKSN</sequence>
<name>A0ABU3A7V3_9FLAO</name>
<dbReference type="SUPFAM" id="SSF53335">
    <property type="entry name" value="S-adenosyl-L-methionine-dependent methyltransferases"/>
    <property type="match status" value="1"/>
</dbReference>
<evidence type="ECO:0000313" key="2">
    <source>
        <dbReference type="EMBL" id="MDT0606263.1"/>
    </source>
</evidence>
<dbReference type="InterPro" id="IPR029063">
    <property type="entry name" value="SAM-dependent_MTases_sf"/>
</dbReference>
<dbReference type="Gene3D" id="3.40.50.150">
    <property type="entry name" value="Vaccinia Virus protein VP39"/>
    <property type="match status" value="1"/>
</dbReference>
<dbReference type="CDD" id="cd02440">
    <property type="entry name" value="AdoMet_MTases"/>
    <property type="match status" value="1"/>
</dbReference>
<comment type="caution">
    <text evidence="2">The sequence shown here is derived from an EMBL/GenBank/DDBJ whole genome shotgun (WGS) entry which is preliminary data.</text>
</comment>
<keyword evidence="3" id="KW-1185">Reference proteome</keyword>
<keyword evidence="2" id="KW-0489">Methyltransferase</keyword>
<keyword evidence="1 2" id="KW-0808">Transferase</keyword>
<evidence type="ECO:0000313" key="3">
    <source>
        <dbReference type="Proteomes" id="UP001255246"/>
    </source>
</evidence>
<organism evidence="2 3">
    <name type="scientific">Croceitalea rosinachiae</name>
    <dbReference type="NCBI Taxonomy" id="3075596"/>
    <lineage>
        <taxon>Bacteria</taxon>
        <taxon>Pseudomonadati</taxon>
        <taxon>Bacteroidota</taxon>
        <taxon>Flavobacteriia</taxon>
        <taxon>Flavobacteriales</taxon>
        <taxon>Flavobacteriaceae</taxon>
        <taxon>Croceitalea</taxon>
    </lineage>
</organism>
<reference evidence="2 3" key="1">
    <citation type="submission" date="2023-09" db="EMBL/GenBank/DDBJ databases">
        <authorList>
            <person name="Rey-Velasco X."/>
        </authorList>
    </citation>
    <scope>NUCLEOTIDE SEQUENCE [LARGE SCALE GENOMIC DNA]</scope>
    <source>
        <strain evidence="2 3">F388</strain>
    </source>
</reference>
<protein>
    <submittedName>
        <fullName evidence="2">Class I SAM-dependent methyltransferase</fullName>
        <ecNumber evidence="2">2.1.1.-</ecNumber>
    </submittedName>
</protein>
<dbReference type="GO" id="GO:0032259">
    <property type="term" value="P:methylation"/>
    <property type="evidence" value="ECO:0007669"/>
    <property type="project" value="UniProtKB-KW"/>
</dbReference>
<dbReference type="PANTHER" id="PTHR43861">
    <property type="entry name" value="TRANS-ACONITATE 2-METHYLTRANSFERASE-RELATED"/>
    <property type="match status" value="1"/>
</dbReference>